<evidence type="ECO:0000256" key="6">
    <source>
        <dbReference type="ARBA" id="ARBA00022777"/>
    </source>
</evidence>
<keyword evidence="4" id="KW-0479">Metal-binding</keyword>
<proteinExistence type="predicted"/>
<organism evidence="13 14">
    <name type="scientific">Rhizobium terricola</name>
    <dbReference type="NCBI Taxonomy" id="2728849"/>
    <lineage>
        <taxon>Bacteria</taxon>
        <taxon>Pseudomonadati</taxon>
        <taxon>Pseudomonadota</taxon>
        <taxon>Alphaproteobacteria</taxon>
        <taxon>Hyphomicrobiales</taxon>
        <taxon>Rhizobiaceae</taxon>
        <taxon>Rhizobium/Agrobacterium group</taxon>
        <taxon>Rhizobium</taxon>
    </lineage>
</organism>
<evidence type="ECO:0000256" key="7">
    <source>
        <dbReference type="ARBA" id="ARBA00022840"/>
    </source>
</evidence>
<evidence type="ECO:0000256" key="11">
    <source>
        <dbReference type="ARBA" id="ARBA00023264"/>
    </source>
</evidence>
<dbReference type="InterPro" id="IPR001206">
    <property type="entry name" value="Diacylglycerol_kinase_cat_dom"/>
</dbReference>
<dbReference type="PROSITE" id="PS50146">
    <property type="entry name" value="DAGK"/>
    <property type="match status" value="1"/>
</dbReference>
<keyword evidence="5" id="KW-0547">Nucleotide-binding</keyword>
<keyword evidence="2" id="KW-0444">Lipid biosynthesis</keyword>
<reference evidence="13 14" key="1">
    <citation type="submission" date="2020-04" db="EMBL/GenBank/DDBJ databases">
        <title>Rhizobium sp. S-51 isolated from soil.</title>
        <authorList>
            <person name="Dahal R.H."/>
        </authorList>
    </citation>
    <scope>NUCLEOTIDE SEQUENCE [LARGE SCALE GENOMIC DNA]</scope>
    <source>
        <strain evidence="13 14">S-51</strain>
    </source>
</reference>
<dbReference type="SUPFAM" id="SSF111331">
    <property type="entry name" value="NAD kinase/diacylglycerol kinase-like"/>
    <property type="match status" value="1"/>
</dbReference>
<dbReference type="SMART" id="SM00046">
    <property type="entry name" value="DAGKc"/>
    <property type="match status" value="1"/>
</dbReference>
<dbReference type="PANTHER" id="PTHR12358:SF106">
    <property type="entry name" value="LIPID KINASE YEGS"/>
    <property type="match status" value="1"/>
</dbReference>
<evidence type="ECO:0000313" key="14">
    <source>
        <dbReference type="Proteomes" id="UP000541470"/>
    </source>
</evidence>
<dbReference type="InterPro" id="IPR045540">
    <property type="entry name" value="YegS/DAGK_C"/>
</dbReference>
<gene>
    <name evidence="13" type="ORF">HHL25_10205</name>
</gene>
<dbReference type="InterPro" id="IPR017438">
    <property type="entry name" value="ATP-NAD_kinase_N"/>
</dbReference>
<evidence type="ECO:0000256" key="9">
    <source>
        <dbReference type="ARBA" id="ARBA00023098"/>
    </source>
</evidence>
<dbReference type="GO" id="GO:0004143">
    <property type="term" value="F:ATP-dependent diacylglycerol kinase activity"/>
    <property type="evidence" value="ECO:0007669"/>
    <property type="project" value="TreeGrafter"/>
</dbReference>
<keyword evidence="10" id="KW-0594">Phospholipid biosynthesis</keyword>
<evidence type="ECO:0000256" key="4">
    <source>
        <dbReference type="ARBA" id="ARBA00022723"/>
    </source>
</evidence>
<dbReference type="GO" id="GO:0008654">
    <property type="term" value="P:phospholipid biosynthetic process"/>
    <property type="evidence" value="ECO:0007669"/>
    <property type="project" value="UniProtKB-KW"/>
</dbReference>
<evidence type="ECO:0000256" key="2">
    <source>
        <dbReference type="ARBA" id="ARBA00022516"/>
    </source>
</evidence>
<evidence type="ECO:0000256" key="3">
    <source>
        <dbReference type="ARBA" id="ARBA00022679"/>
    </source>
</evidence>
<dbReference type="RefSeq" id="WP_169589942.1">
    <property type="nucleotide sequence ID" value="NZ_JABBGK010000002.1"/>
</dbReference>
<comment type="cofactor">
    <cofactor evidence="1">
        <name>Mg(2+)</name>
        <dbReference type="ChEBI" id="CHEBI:18420"/>
    </cofactor>
</comment>
<protein>
    <submittedName>
        <fullName evidence="13">Diacylglycerol kinase family lipid kinase</fullName>
    </submittedName>
</protein>
<keyword evidence="9" id="KW-0443">Lipid metabolism</keyword>
<keyword evidence="3" id="KW-0808">Transferase</keyword>
<keyword evidence="11" id="KW-1208">Phospholipid metabolism</keyword>
<dbReference type="Proteomes" id="UP000541470">
    <property type="component" value="Unassembled WGS sequence"/>
</dbReference>
<dbReference type="AlphaFoldDB" id="A0A7Y0AVY4"/>
<dbReference type="InterPro" id="IPR005218">
    <property type="entry name" value="Diacylglycerol/lipid_kinase"/>
</dbReference>
<keyword evidence="7" id="KW-0067">ATP-binding</keyword>
<name>A0A7Y0AVY4_9HYPH</name>
<dbReference type="Gene3D" id="3.40.50.10330">
    <property type="entry name" value="Probable inorganic polyphosphate/atp-NAD kinase, domain 1"/>
    <property type="match status" value="1"/>
</dbReference>
<keyword evidence="8" id="KW-0460">Magnesium</keyword>
<dbReference type="GO" id="GO:0046872">
    <property type="term" value="F:metal ion binding"/>
    <property type="evidence" value="ECO:0007669"/>
    <property type="project" value="UniProtKB-KW"/>
</dbReference>
<accession>A0A7Y0AVY4</accession>
<dbReference type="InterPro" id="IPR050187">
    <property type="entry name" value="Lipid_Phosphate_FormReg"/>
</dbReference>
<evidence type="ECO:0000256" key="10">
    <source>
        <dbReference type="ARBA" id="ARBA00023209"/>
    </source>
</evidence>
<dbReference type="GO" id="GO:0005886">
    <property type="term" value="C:plasma membrane"/>
    <property type="evidence" value="ECO:0007669"/>
    <property type="project" value="TreeGrafter"/>
</dbReference>
<evidence type="ECO:0000256" key="1">
    <source>
        <dbReference type="ARBA" id="ARBA00001946"/>
    </source>
</evidence>
<keyword evidence="14" id="KW-1185">Reference proteome</keyword>
<evidence type="ECO:0000259" key="12">
    <source>
        <dbReference type="PROSITE" id="PS50146"/>
    </source>
</evidence>
<dbReference type="NCBIfam" id="TIGR00147">
    <property type="entry name" value="YegS/Rv2252/BmrU family lipid kinase"/>
    <property type="match status" value="1"/>
</dbReference>
<dbReference type="GO" id="GO:0005524">
    <property type="term" value="F:ATP binding"/>
    <property type="evidence" value="ECO:0007669"/>
    <property type="project" value="UniProtKB-KW"/>
</dbReference>
<dbReference type="EMBL" id="JABBGK010000002">
    <property type="protein sequence ID" value="NML74493.1"/>
    <property type="molecule type" value="Genomic_DNA"/>
</dbReference>
<dbReference type="Pfam" id="PF19279">
    <property type="entry name" value="YegS_C"/>
    <property type="match status" value="1"/>
</dbReference>
<dbReference type="Pfam" id="PF00781">
    <property type="entry name" value="DAGK_cat"/>
    <property type="match status" value="1"/>
</dbReference>
<feature type="domain" description="DAGKc" evidence="12">
    <location>
        <begin position="1"/>
        <end position="131"/>
    </location>
</feature>
<evidence type="ECO:0000313" key="13">
    <source>
        <dbReference type="EMBL" id="NML74493.1"/>
    </source>
</evidence>
<dbReference type="PANTHER" id="PTHR12358">
    <property type="entry name" value="SPHINGOSINE KINASE"/>
    <property type="match status" value="1"/>
</dbReference>
<comment type="caution">
    <text evidence="13">The sequence shown here is derived from an EMBL/GenBank/DDBJ whole genome shotgun (WGS) entry which is preliminary data.</text>
</comment>
<keyword evidence="6 13" id="KW-0418">Kinase</keyword>
<evidence type="ECO:0000256" key="8">
    <source>
        <dbReference type="ARBA" id="ARBA00022842"/>
    </source>
</evidence>
<dbReference type="InterPro" id="IPR016064">
    <property type="entry name" value="NAD/diacylglycerol_kinase_sf"/>
</dbReference>
<dbReference type="Gene3D" id="2.60.200.40">
    <property type="match status" value="1"/>
</dbReference>
<sequence length="305" mass="32015">MNIAIIRNPVSGGRSGARLWHAIDPLLATHLPGAVVRETSMGGEAGPLAVELVEKGFDWIIAVGGDGTIGEVVDGIMRSSRPGTLFSFLPTGTGCDFARNFALPPEPDALVRRIAGAAVRRIDVARIRAPLADGRTLERHFVNIASAGVSGEIVRAVNNRERRLANGSARFLLASIAGILRYRPQGARVVVDGQEVFVGPVTVAAIANGAWFGGGMHVVPFADLADGMLDVGVLRGAGRIGVLGILARLYSASHVGHPLISFHKGRSIEIEPLPGEALSVEADGEAIAYRRLSVEVLPAALSLKI</sequence>
<evidence type="ECO:0000256" key="5">
    <source>
        <dbReference type="ARBA" id="ARBA00022741"/>
    </source>
</evidence>